<dbReference type="EMBL" id="MU839838">
    <property type="protein sequence ID" value="KAK1753032.1"/>
    <property type="molecule type" value="Genomic_DNA"/>
</dbReference>
<evidence type="ECO:0008006" key="4">
    <source>
        <dbReference type="Google" id="ProtNLM"/>
    </source>
</evidence>
<evidence type="ECO:0000313" key="2">
    <source>
        <dbReference type="EMBL" id="KAK1753032.1"/>
    </source>
</evidence>
<keyword evidence="3" id="KW-1185">Reference proteome</keyword>
<accession>A0AAJ0B7N1</accession>
<dbReference type="Proteomes" id="UP001239445">
    <property type="component" value="Unassembled WGS sequence"/>
</dbReference>
<evidence type="ECO:0000313" key="3">
    <source>
        <dbReference type="Proteomes" id="UP001239445"/>
    </source>
</evidence>
<feature type="signal peptide" evidence="1">
    <location>
        <begin position="1"/>
        <end position="25"/>
    </location>
</feature>
<name>A0AAJ0B7N1_9PEZI</name>
<dbReference type="PANTHER" id="PTHR36195:SF6">
    <property type="entry name" value="SECRETED THAUMATIN-LIKE PROTEIN CALA"/>
    <property type="match status" value="1"/>
</dbReference>
<gene>
    <name evidence="2" type="ORF">QBC47DRAFT_462710</name>
</gene>
<protein>
    <recommendedName>
        <fullName evidence="4">Thaumatin-like protein</fullName>
    </recommendedName>
</protein>
<sequence>MHHRLHLTLLAAGILATCLTGIATASINIHNWCPAPVYIYRSSSGSCNLGENNICQGVAGSIPWTIPSGTVRRFDWIKDSGTAIKISRDPAWGSGILQFEDISDLDGRGPGLLGSPFRDDNVKITPTGPGSGSGTCVQVRCPAGSVCRDAYQQPDDLKTNFCPDDVGDMWIDLCHPDGRKKARAFWV</sequence>
<feature type="chain" id="PRO_5042511998" description="Thaumatin-like protein" evidence="1">
    <location>
        <begin position="26"/>
        <end position="187"/>
    </location>
</feature>
<evidence type="ECO:0000256" key="1">
    <source>
        <dbReference type="SAM" id="SignalP"/>
    </source>
</evidence>
<comment type="caution">
    <text evidence="2">The sequence shown here is derived from an EMBL/GenBank/DDBJ whole genome shotgun (WGS) entry which is preliminary data.</text>
</comment>
<proteinExistence type="predicted"/>
<keyword evidence="1" id="KW-0732">Signal</keyword>
<dbReference type="PANTHER" id="PTHR36195">
    <property type="entry name" value="DOMAIN PROTEIN, PUTATIVE (AFU_ORTHOLOGUE AFUA_5G01990)-RELATED-RELATED"/>
    <property type="match status" value="1"/>
</dbReference>
<organism evidence="2 3">
    <name type="scientific">Echria macrotheca</name>
    <dbReference type="NCBI Taxonomy" id="438768"/>
    <lineage>
        <taxon>Eukaryota</taxon>
        <taxon>Fungi</taxon>
        <taxon>Dikarya</taxon>
        <taxon>Ascomycota</taxon>
        <taxon>Pezizomycotina</taxon>
        <taxon>Sordariomycetes</taxon>
        <taxon>Sordariomycetidae</taxon>
        <taxon>Sordariales</taxon>
        <taxon>Schizotheciaceae</taxon>
        <taxon>Echria</taxon>
    </lineage>
</organism>
<reference evidence="2" key="1">
    <citation type="submission" date="2023-06" db="EMBL/GenBank/DDBJ databases">
        <title>Genome-scale phylogeny and comparative genomics of the fungal order Sordariales.</title>
        <authorList>
            <consortium name="Lawrence Berkeley National Laboratory"/>
            <person name="Hensen N."/>
            <person name="Bonometti L."/>
            <person name="Westerberg I."/>
            <person name="Brannstrom I.O."/>
            <person name="Guillou S."/>
            <person name="Cros-Aarteil S."/>
            <person name="Calhoun S."/>
            <person name="Haridas S."/>
            <person name="Kuo A."/>
            <person name="Mondo S."/>
            <person name="Pangilinan J."/>
            <person name="Riley R."/>
            <person name="Labutti K."/>
            <person name="Andreopoulos B."/>
            <person name="Lipzen A."/>
            <person name="Chen C."/>
            <person name="Yanf M."/>
            <person name="Daum C."/>
            <person name="Ng V."/>
            <person name="Clum A."/>
            <person name="Steindorff A."/>
            <person name="Ohm R."/>
            <person name="Martin F."/>
            <person name="Silar P."/>
            <person name="Natvig D."/>
            <person name="Lalanne C."/>
            <person name="Gautier V."/>
            <person name="Ament-Velasquez S.L."/>
            <person name="Kruys A."/>
            <person name="Hutchinson M.I."/>
            <person name="Powell A.J."/>
            <person name="Barry K."/>
            <person name="Miller A.N."/>
            <person name="Grigoriev I.V."/>
            <person name="Debuchy R."/>
            <person name="Gladieux P."/>
            <person name="Thoren M.H."/>
            <person name="Johannesson H."/>
        </authorList>
    </citation>
    <scope>NUCLEOTIDE SEQUENCE</scope>
    <source>
        <strain evidence="2">PSN4</strain>
    </source>
</reference>
<dbReference type="AlphaFoldDB" id="A0AAJ0B7N1"/>